<organism evidence="3 4">
    <name type="scientific">Nocardioides plantarum</name>
    <dbReference type="NCBI Taxonomy" id="29299"/>
    <lineage>
        <taxon>Bacteria</taxon>
        <taxon>Bacillati</taxon>
        <taxon>Actinomycetota</taxon>
        <taxon>Actinomycetes</taxon>
        <taxon>Propionibacteriales</taxon>
        <taxon>Nocardioidaceae</taxon>
        <taxon>Nocardioides</taxon>
    </lineage>
</organism>
<name>A0ABV5KCT2_9ACTN</name>
<dbReference type="Proteomes" id="UP001589750">
    <property type="component" value="Unassembled WGS sequence"/>
</dbReference>
<gene>
    <name evidence="3" type="ORF">ACFFRI_15770</name>
</gene>
<dbReference type="PANTHER" id="PTHR33371">
    <property type="entry name" value="INTERMEMBRANE PHOSPHOLIPID TRANSPORT SYSTEM BINDING PROTEIN MLAD-RELATED"/>
    <property type="match status" value="1"/>
</dbReference>
<evidence type="ECO:0000313" key="3">
    <source>
        <dbReference type="EMBL" id="MFB9314515.1"/>
    </source>
</evidence>
<dbReference type="NCBIfam" id="TIGR00996">
    <property type="entry name" value="Mtu_fam_mce"/>
    <property type="match status" value="1"/>
</dbReference>
<dbReference type="Pfam" id="PF02470">
    <property type="entry name" value="MlaD"/>
    <property type="match status" value="1"/>
</dbReference>
<proteinExistence type="predicted"/>
<dbReference type="InterPro" id="IPR003399">
    <property type="entry name" value="Mce/MlaD"/>
</dbReference>
<accession>A0ABV5KCT2</accession>
<dbReference type="PANTHER" id="PTHR33371:SF16">
    <property type="entry name" value="MCE-FAMILY PROTEIN MCE3F"/>
    <property type="match status" value="1"/>
</dbReference>
<evidence type="ECO:0000259" key="2">
    <source>
        <dbReference type="Pfam" id="PF02470"/>
    </source>
</evidence>
<sequence>MLTRRIKLQVIAFVVIALAGVSFVSARYVGLGRVVNDDSLVVSVDLPETGGVFPNAEVTYRGVPVGRVQSIDLTGDGVRVHLRIDADAPRIPADVDAVVANRSAIGEQYVDLRPHTDAGPFLADHDVVEAGAEDLPPQVDVLLRDSRDLVRSVPEKDLRTVVDELYLASRGSSDDLRRLLTSSQDLIRTADRSFLVTQGLIDNSETVLATQERSAGDIAAFSSDLALLTRTLRDSDGDLRDLIETAPAAAREIETLVDSVGRPLGVLMSNLVSTAQVFGTNAAGVQDVLVTLPKVMSVGWVLDGPRGIKVGAVPTFFAPLPCTRGYDGTDVRPGSDTSPGAPLNQDAGCRTADDKTNVRGPAAAPRAATPVTPTNVTVPDDLGDLMGGAR</sequence>
<comment type="caution">
    <text evidence="3">The sequence shown here is derived from an EMBL/GenBank/DDBJ whole genome shotgun (WGS) entry which is preliminary data.</text>
</comment>
<feature type="region of interest" description="Disordered" evidence="1">
    <location>
        <begin position="328"/>
        <end position="390"/>
    </location>
</feature>
<dbReference type="InterPro" id="IPR052336">
    <property type="entry name" value="MlaD_Phospholipid_Transporter"/>
</dbReference>
<dbReference type="EMBL" id="JBHMDG010000021">
    <property type="protein sequence ID" value="MFB9314515.1"/>
    <property type="molecule type" value="Genomic_DNA"/>
</dbReference>
<keyword evidence="4" id="KW-1185">Reference proteome</keyword>
<evidence type="ECO:0000313" key="4">
    <source>
        <dbReference type="Proteomes" id="UP001589750"/>
    </source>
</evidence>
<reference evidence="3 4" key="1">
    <citation type="submission" date="2024-09" db="EMBL/GenBank/DDBJ databases">
        <authorList>
            <person name="Sun Q."/>
            <person name="Mori K."/>
        </authorList>
    </citation>
    <scope>NUCLEOTIDE SEQUENCE [LARGE SCALE GENOMIC DNA]</scope>
    <source>
        <strain evidence="3 4">JCM 9626</strain>
    </source>
</reference>
<dbReference type="InterPro" id="IPR005693">
    <property type="entry name" value="Mce"/>
</dbReference>
<evidence type="ECO:0000256" key="1">
    <source>
        <dbReference type="SAM" id="MobiDB-lite"/>
    </source>
</evidence>
<dbReference type="RefSeq" id="WP_140010166.1">
    <property type="nucleotide sequence ID" value="NZ_JBHMDG010000021.1"/>
</dbReference>
<feature type="compositionally biased region" description="Low complexity" evidence="1">
    <location>
        <begin position="358"/>
        <end position="379"/>
    </location>
</feature>
<feature type="domain" description="Mce/MlaD" evidence="2">
    <location>
        <begin position="41"/>
        <end position="114"/>
    </location>
</feature>
<protein>
    <submittedName>
        <fullName evidence="3">MCE family protein</fullName>
    </submittedName>
</protein>